<protein>
    <submittedName>
        <fullName evidence="1">Uncharacterized protein</fullName>
    </submittedName>
</protein>
<dbReference type="EMBL" id="JACSDY010000002">
    <property type="protein sequence ID" value="KAF7435500.1"/>
    <property type="molecule type" value="Genomic_DNA"/>
</dbReference>
<dbReference type="AlphaFoldDB" id="A0A834UFJ9"/>
<comment type="caution">
    <text evidence="1">The sequence shown here is derived from an EMBL/GenBank/DDBJ whole genome shotgun (WGS) entry which is preliminary data.</text>
</comment>
<dbReference type="Proteomes" id="UP000600918">
    <property type="component" value="Unassembled WGS sequence"/>
</dbReference>
<keyword evidence="2" id="KW-1185">Reference proteome</keyword>
<accession>A0A834UFJ9</accession>
<organism evidence="1 2">
    <name type="scientific">Vespula pensylvanica</name>
    <name type="common">Western yellow jacket</name>
    <name type="synonym">Wasp</name>
    <dbReference type="NCBI Taxonomy" id="30213"/>
    <lineage>
        <taxon>Eukaryota</taxon>
        <taxon>Metazoa</taxon>
        <taxon>Ecdysozoa</taxon>
        <taxon>Arthropoda</taxon>
        <taxon>Hexapoda</taxon>
        <taxon>Insecta</taxon>
        <taxon>Pterygota</taxon>
        <taxon>Neoptera</taxon>
        <taxon>Endopterygota</taxon>
        <taxon>Hymenoptera</taxon>
        <taxon>Apocrita</taxon>
        <taxon>Aculeata</taxon>
        <taxon>Vespoidea</taxon>
        <taxon>Vespidae</taxon>
        <taxon>Vespinae</taxon>
        <taxon>Vespula</taxon>
    </lineage>
</organism>
<proteinExistence type="predicted"/>
<reference evidence="1" key="1">
    <citation type="journal article" date="2020" name="G3 (Bethesda)">
        <title>High-Quality Assemblies for Three Invasive Social Wasps from the &lt;i&gt;Vespula&lt;/i&gt; Genus.</title>
        <authorList>
            <person name="Harrop T.W.R."/>
            <person name="Guhlin J."/>
            <person name="McLaughlin G.M."/>
            <person name="Permina E."/>
            <person name="Stockwell P."/>
            <person name="Gilligan J."/>
            <person name="Le Lec M.F."/>
            <person name="Gruber M.A.M."/>
            <person name="Quinn O."/>
            <person name="Lovegrove M."/>
            <person name="Duncan E.J."/>
            <person name="Remnant E.J."/>
            <person name="Van Eeckhoven J."/>
            <person name="Graham B."/>
            <person name="Knapp R.A."/>
            <person name="Langford K.W."/>
            <person name="Kronenberg Z."/>
            <person name="Press M.O."/>
            <person name="Eacker S.M."/>
            <person name="Wilson-Rankin E.E."/>
            <person name="Purcell J."/>
            <person name="Lester P.J."/>
            <person name="Dearden P.K."/>
        </authorList>
    </citation>
    <scope>NUCLEOTIDE SEQUENCE</scope>
    <source>
        <strain evidence="1">Volc-1</strain>
    </source>
</reference>
<evidence type="ECO:0000313" key="2">
    <source>
        <dbReference type="Proteomes" id="UP000600918"/>
    </source>
</evidence>
<sequence length="82" mass="9524">MRRRRSRDSSRLLRSPRSDALEHCYPADGSLRGFPRACTRHRREAVKERVKTVGGSQFAQRTQPLRSALFYEATTTRRGLTF</sequence>
<evidence type="ECO:0000313" key="1">
    <source>
        <dbReference type="EMBL" id="KAF7435500.1"/>
    </source>
</evidence>
<gene>
    <name evidence="1" type="ORF">H0235_003691</name>
</gene>
<name>A0A834UFJ9_VESPE</name>